<name>A0A0C2VXF2_9BACL</name>
<protein>
    <submittedName>
        <fullName evidence="1">Uncharacterized protein</fullName>
    </submittedName>
</protein>
<keyword evidence="2" id="KW-1185">Reference proteome</keyword>
<comment type="caution">
    <text evidence="1">The sequence shown here is derived from an EMBL/GenBank/DDBJ whole genome shotgun (WGS) entry which is preliminary data.</text>
</comment>
<gene>
    <name evidence="1" type="ORF">KP77_04730</name>
</gene>
<dbReference type="Proteomes" id="UP000031950">
    <property type="component" value="Unassembled WGS sequence"/>
</dbReference>
<accession>A0A0C2VXF2</accession>
<evidence type="ECO:0000313" key="1">
    <source>
        <dbReference type="EMBL" id="KIL53497.1"/>
    </source>
</evidence>
<proteinExistence type="predicted"/>
<dbReference type="EMBL" id="JXRQ01000008">
    <property type="protein sequence ID" value="KIL53497.1"/>
    <property type="molecule type" value="Genomic_DNA"/>
</dbReference>
<dbReference type="AlphaFoldDB" id="A0A0C2VXF2"/>
<evidence type="ECO:0000313" key="2">
    <source>
        <dbReference type="Proteomes" id="UP000031950"/>
    </source>
</evidence>
<reference evidence="1 2" key="1">
    <citation type="submission" date="2015-01" db="EMBL/GenBank/DDBJ databases">
        <title>Genome sequence of Jeotgalibacillus alimentarius.</title>
        <authorList>
            <person name="Goh K.M."/>
            <person name="Chan K.-G."/>
            <person name="Yaakop A.S."/>
            <person name="Ee R."/>
            <person name="Gan H.M."/>
            <person name="Chan C.S."/>
        </authorList>
    </citation>
    <scope>NUCLEOTIDE SEQUENCE [LARGE SCALE GENOMIC DNA]</scope>
    <source>
        <strain evidence="1 2">YKJ-13</strain>
    </source>
</reference>
<organism evidence="1 2">
    <name type="scientific">Jeotgalibacillus alimentarius</name>
    <dbReference type="NCBI Taxonomy" id="135826"/>
    <lineage>
        <taxon>Bacteria</taxon>
        <taxon>Bacillati</taxon>
        <taxon>Bacillota</taxon>
        <taxon>Bacilli</taxon>
        <taxon>Bacillales</taxon>
        <taxon>Caryophanaceae</taxon>
        <taxon>Jeotgalibacillus</taxon>
    </lineage>
</organism>
<sequence>MQASDYIDWAQHHLYLDDSEIKKLAGMSLKELVNLFEIEKMFDDAMKSLQLKAPSEEECANAYIKGLHSKLLMPVLHADQIAKEIYRCTIAHEFFEEQVRWQDVSDMIDDFQYGDNVNGYTTDQINRIITTHARKLWHMKPEEVDFTSLLGQKITDVDSDIHFIIQLEKGAVIIECPWRIRHAGGILLGETDLQSNQRGWKEVKELLVGKTIEDVQLFEQCPLLIVQFDHLFLDVFHASAYFDGWTLTDEDDFYLFSMHGGVIA</sequence>
<dbReference type="PATRIC" id="fig|135826.4.peg.473"/>